<keyword evidence="3" id="KW-1185">Reference proteome</keyword>
<name>A0AAE0V3D8_9TELE</name>
<dbReference type="AlphaFoldDB" id="A0AAE0V3D8"/>
<evidence type="ECO:0000313" key="3">
    <source>
        <dbReference type="Proteomes" id="UP001274896"/>
    </source>
</evidence>
<dbReference type="EMBL" id="JAUCMX010000010">
    <property type="protein sequence ID" value="KAK3533226.1"/>
    <property type="molecule type" value="Genomic_DNA"/>
</dbReference>
<organism evidence="2 3">
    <name type="scientific">Hemibagrus guttatus</name>
    <dbReference type="NCBI Taxonomy" id="175788"/>
    <lineage>
        <taxon>Eukaryota</taxon>
        <taxon>Metazoa</taxon>
        <taxon>Chordata</taxon>
        <taxon>Craniata</taxon>
        <taxon>Vertebrata</taxon>
        <taxon>Euteleostomi</taxon>
        <taxon>Actinopterygii</taxon>
        <taxon>Neopterygii</taxon>
        <taxon>Teleostei</taxon>
        <taxon>Ostariophysi</taxon>
        <taxon>Siluriformes</taxon>
        <taxon>Bagridae</taxon>
        <taxon>Hemibagrus</taxon>
    </lineage>
</organism>
<protein>
    <submittedName>
        <fullName evidence="2">Uncharacterized protein</fullName>
    </submittedName>
</protein>
<comment type="caution">
    <text evidence="2">The sequence shown here is derived from an EMBL/GenBank/DDBJ whole genome shotgun (WGS) entry which is preliminary data.</text>
</comment>
<reference evidence="2" key="1">
    <citation type="submission" date="2023-06" db="EMBL/GenBank/DDBJ databases">
        <title>Male Hemibagrus guttatus genome.</title>
        <authorList>
            <person name="Bian C."/>
        </authorList>
    </citation>
    <scope>NUCLEOTIDE SEQUENCE</scope>
    <source>
        <strain evidence="2">Male_cb2023</strain>
        <tissue evidence="2">Muscle</tissue>
    </source>
</reference>
<accession>A0AAE0V3D8</accession>
<feature type="region of interest" description="Disordered" evidence="1">
    <location>
        <begin position="56"/>
        <end position="77"/>
    </location>
</feature>
<gene>
    <name evidence="2" type="ORF">QTP70_013674</name>
</gene>
<evidence type="ECO:0000256" key="1">
    <source>
        <dbReference type="SAM" id="MobiDB-lite"/>
    </source>
</evidence>
<dbReference type="Proteomes" id="UP001274896">
    <property type="component" value="Unassembled WGS sequence"/>
</dbReference>
<sequence length="77" mass="8312">MTSPKSESLSLWEPLLSVQPQSMSLYLLDLMPVHHRTPNTHKFTQSEKAGEIATIPLTKGHDGSGVDPVNAAQDGGM</sequence>
<evidence type="ECO:0000313" key="2">
    <source>
        <dbReference type="EMBL" id="KAK3533226.1"/>
    </source>
</evidence>
<proteinExistence type="predicted"/>